<sequence length="107" mass="12656">MEFIFSNVILDYAHIKIESKECSIIDSNEVCPHTTVNVTRQNRFPFKVTYSICNCDNCLYIKNCRCVPIMIKRPVLYRTICNSDNYWDWKFGFEKIPIQCNCIKKSV</sequence>
<dbReference type="GO" id="GO:0005576">
    <property type="term" value="C:extracellular region"/>
    <property type="evidence" value="ECO:0007669"/>
    <property type="project" value="UniProtKB-SubCell"/>
</dbReference>
<comment type="similarity">
    <text evidence="2">Belongs to the IL-17 family.</text>
</comment>
<keyword evidence="6" id="KW-1185">Reference proteome</keyword>
<evidence type="ECO:0000313" key="6">
    <source>
        <dbReference type="Proteomes" id="UP000276133"/>
    </source>
</evidence>
<evidence type="ECO:0000256" key="1">
    <source>
        <dbReference type="ARBA" id="ARBA00004613"/>
    </source>
</evidence>
<keyword evidence="4" id="KW-0732">Signal</keyword>
<evidence type="ECO:0000313" key="5">
    <source>
        <dbReference type="EMBL" id="RNA31485.1"/>
    </source>
</evidence>
<name>A0A3M7S776_BRAPC</name>
<keyword evidence="3" id="KW-0964">Secreted</keyword>
<comment type="subcellular location">
    <subcellularLocation>
        <location evidence="1">Secreted</location>
    </subcellularLocation>
</comment>
<dbReference type="Pfam" id="PF06083">
    <property type="entry name" value="IL17"/>
    <property type="match status" value="1"/>
</dbReference>
<dbReference type="EMBL" id="REGN01001939">
    <property type="protein sequence ID" value="RNA31485.1"/>
    <property type="molecule type" value="Genomic_DNA"/>
</dbReference>
<evidence type="ECO:0000256" key="3">
    <source>
        <dbReference type="ARBA" id="ARBA00022525"/>
    </source>
</evidence>
<dbReference type="Proteomes" id="UP000276133">
    <property type="component" value="Unassembled WGS sequence"/>
</dbReference>
<dbReference type="AlphaFoldDB" id="A0A3M7S776"/>
<protein>
    <submittedName>
        <fullName evidence="5">Uncharacterized protein</fullName>
    </submittedName>
</protein>
<dbReference type="InterPro" id="IPR010345">
    <property type="entry name" value="IL-17_fam"/>
</dbReference>
<proteinExistence type="inferred from homology"/>
<dbReference type="GO" id="GO:0005125">
    <property type="term" value="F:cytokine activity"/>
    <property type="evidence" value="ECO:0007669"/>
    <property type="project" value="InterPro"/>
</dbReference>
<comment type="caution">
    <text evidence="5">The sequence shown here is derived from an EMBL/GenBank/DDBJ whole genome shotgun (WGS) entry which is preliminary data.</text>
</comment>
<dbReference type="Gene3D" id="2.10.90.10">
    <property type="entry name" value="Cystine-knot cytokines"/>
    <property type="match status" value="1"/>
</dbReference>
<dbReference type="OrthoDB" id="6038945at2759"/>
<accession>A0A3M7S776</accession>
<evidence type="ECO:0000256" key="2">
    <source>
        <dbReference type="ARBA" id="ARBA00007236"/>
    </source>
</evidence>
<reference evidence="5 6" key="1">
    <citation type="journal article" date="2018" name="Sci. Rep.">
        <title>Genomic signatures of local adaptation to the degree of environmental predictability in rotifers.</title>
        <authorList>
            <person name="Franch-Gras L."/>
            <person name="Hahn C."/>
            <person name="Garcia-Roger E.M."/>
            <person name="Carmona M.J."/>
            <person name="Serra M."/>
            <person name="Gomez A."/>
        </authorList>
    </citation>
    <scope>NUCLEOTIDE SEQUENCE [LARGE SCALE GENOMIC DNA]</scope>
    <source>
        <strain evidence="5">HYR1</strain>
    </source>
</reference>
<dbReference type="InterPro" id="IPR029034">
    <property type="entry name" value="Cystine-knot_cytokine"/>
</dbReference>
<organism evidence="5 6">
    <name type="scientific">Brachionus plicatilis</name>
    <name type="common">Marine rotifer</name>
    <name type="synonym">Brachionus muelleri</name>
    <dbReference type="NCBI Taxonomy" id="10195"/>
    <lineage>
        <taxon>Eukaryota</taxon>
        <taxon>Metazoa</taxon>
        <taxon>Spiralia</taxon>
        <taxon>Gnathifera</taxon>
        <taxon>Rotifera</taxon>
        <taxon>Eurotatoria</taxon>
        <taxon>Monogononta</taxon>
        <taxon>Pseudotrocha</taxon>
        <taxon>Ploima</taxon>
        <taxon>Brachionidae</taxon>
        <taxon>Brachionus</taxon>
    </lineage>
</organism>
<gene>
    <name evidence="5" type="ORF">BpHYR1_053510</name>
</gene>
<dbReference type="SUPFAM" id="SSF57501">
    <property type="entry name" value="Cystine-knot cytokines"/>
    <property type="match status" value="1"/>
</dbReference>
<evidence type="ECO:0000256" key="4">
    <source>
        <dbReference type="ARBA" id="ARBA00022729"/>
    </source>
</evidence>